<feature type="compositionally biased region" description="Basic and acidic residues" evidence="1">
    <location>
        <begin position="1349"/>
        <end position="1361"/>
    </location>
</feature>
<feature type="region of interest" description="Disordered" evidence="1">
    <location>
        <begin position="705"/>
        <end position="732"/>
    </location>
</feature>
<evidence type="ECO:0000313" key="2">
    <source>
        <dbReference type="EMBL" id="KFM81722.1"/>
    </source>
</evidence>
<dbReference type="OrthoDB" id="6431727at2759"/>
<dbReference type="STRING" id="407821.A0A087UWI3"/>
<feature type="region of interest" description="Disordered" evidence="1">
    <location>
        <begin position="275"/>
        <end position="411"/>
    </location>
</feature>
<accession>A0A087UWI3</accession>
<feature type="region of interest" description="Disordered" evidence="1">
    <location>
        <begin position="1349"/>
        <end position="1375"/>
    </location>
</feature>
<evidence type="ECO:0000313" key="3">
    <source>
        <dbReference type="Proteomes" id="UP000054359"/>
    </source>
</evidence>
<feature type="compositionally biased region" description="Basic and acidic residues" evidence="1">
    <location>
        <begin position="1136"/>
        <end position="1151"/>
    </location>
</feature>
<feature type="region of interest" description="Disordered" evidence="1">
    <location>
        <begin position="218"/>
        <end position="237"/>
    </location>
</feature>
<sequence>MLDISTELSKEVDNVTALTRDFDNVTELSKDVDHVTKFTKHINIITEPTRLEEISEPVDSETVSFVPIDHTKKEILQTQSTEVHSYESTSIEEDNHVKVNTDSDLEIPTEKYVEYLSFSVTPFDAKCIKIEGKCEESSEIAITEVTSHHAEFDSENTTEDDKREYHQNPGLTDIPQPDHQSHVTSYKFTTESLTDEDKTESTAFDKINVTTDNIISSASDDIENESHESFQPTDFYTASEDLKYDSSDDTHNITETHKPEEIFLADSSTAKAATEYTDESSYTTNTNISSSEVEDIKNELGPSLDSKDTSSDSTSSSSSVPEEELEATSEIKTSETLPHPTVTVNFEGHSSVTDSEITADSLKSFSIDDKDNQDKEVLNDNDSKANSDEESHTTSGLHELPSSSTEYISTDNSKQNTDIFKLDIASASDESVEMEGEELSTNILKFETTTNVGETSTVGHIEESNDSVFQITKSDNTSTNKEYDATNDLNDNNDDESSQILVTAATLEDVLLHTTNNRENKTSHSTSLDKDSYTTSYLKDKSTKSIRIELTSAYSSSQTLPGMQLGNTESLSTPATTYDVDFGTTKIAEPTTEVTEKILTVSQSNSPANDSKTESNDIYSSNIQPFENADNSETYEKITLDHNDILSSEETEISTESNKLFSDAKEPSEDVTGHRNDALPTKIAEVSTDSHLSFEAVQENDSQTFGFTLGSHESDTESESNDVKSTTPSSKTTEKYLLASTFTENITPEIDILEDEEEESQDIVKSSTTSYDTVSVITLNTGYENNYTSQEEPHGISYNGATYEDRTSTESTATTDLVTKHFEPHATDGYTEIEGNQHVNETYSTGDENKFVNPSHDIDPDLSLEAVNSDDSDATFSFNTVSEDINEPHTASYTTFHLDQSNTAAFEEKNNTSVSSKETVSVNTENSSATTTKANDDKSSTDNENHSAGQDGLEEDIAKIDIHGEDQENAHSIEEKFSPGNSTDEYDVLDAEEDIFHQVSTYKEQATSLRVDELVTSSTEATNAETLTSIETTADQTPRTEINAERTSGTETNAEQTSDAEINAERTSGTETNAEQTSNSEINAERTPNITASTEQTSSAETSAEQASSTDSELTTSPMANSEQTSNTKTTAEQTLNRETDVERAFTEARADQTSSTETSAGQTSDTKASAEHTSSTEISTERTLGPQTTVESQAAESLNDNETSNTEFFITEATEISSTSLSTKNSIVSDIEYKIAGQEQTNLPVSTEKDNNNNEIDGTSEAEEFNSYEDEEQDSEPISSEDYVGTRTDDKVYKDKGFTLTNDITSEKTEMNQRTTIISILFGRNDYSNYPSEQNAGEFEEYVTREETLKQNESEVDNRNDYSNYPSEQNAGEFEEYATSEETLKQNESGVDETFTPDIEITTETHSEKEESTTEGSRNEKISDVVSNHSSSLRYVTGRNLNTMDDILHQSSLLSNSYTQLTSNSNEIQDVVNTEAISRENIMERRKNVDTISIEEKEDGSNAQDYLTELVSSNNTQTIAKISGSETPELRKAHDTDAYSAYGYLGGVFITGKSKYSAETAKLSSSKNMTLFLNGTQNESDKNNQLADLNKSTPVTTVDNHTLDLNIDSKKMQEERAEIAAQSRNEAEIYLKNETEIKINNVTNTSATDETETFTPDSTVNVTIEHFQIINNGPEKGGEWFEPTVPEIPFRKNLDVSRTDPGAENVPNTNDEEIDHTTTARYSITTDLNDLLLKENRSKVTDRIILSDINENNVTPYDTKSTFITNGALVNDTETITILRTLPPLPIYVRNVSELKSNADRLRVNQSEVPQNELPNHEENTSLSTENYTTVDSVKHKTSILPHTIIHPVAKQIEKLPSYSMADVISNVFKAPGYDSEVHARNLNEDKPVFIVKRDAKEPEILGSTENSEIISTTKVKYPAKDSITMKGALLVEGYGKKSGHFFPVTSSFIIVESPEDNETSKGDWTEVVLSDGSTVKHKKENSGSRK</sequence>
<feature type="compositionally biased region" description="Polar residues" evidence="1">
    <location>
        <begin position="393"/>
        <end position="411"/>
    </location>
</feature>
<feature type="compositionally biased region" description="Polar residues" evidence="1">
    <location>
        <begin position="1152"/>
        <end position="1205"/>
    </location>
</feature>
<feature type="region of interest" description="Disordered" evidence="1">
    <location>
        <begin position="475"/>
        <end position="495"/>
    </location>
</feature>
<feature type="region of interest" description="Disordered" evidence="1">
    <location>
        <begin position="601"/>
        <end position="625"/>
    </location>
</feature>
<feature type="compositionally biased region" description="Acidic residues" evidence="1">
    <location>
        <begin position="1259"/>
        <end position="1276"/>
    </location>
</feature>
<feature type="compositionally biased region" description="Polar residues" evidence="1">
    <location>
        <begin position="1114"/>
        <end position="1135"/>
    </location>
</feature>
<organism evidence="2 3">
    <name type="scientific">Stegodyphus mimosarum</name>
    <name type="common">African social velvet spider</name>
    <dbReference type="NCBI Taxonomy" id="407821"/>
    <lineage>
        <taxon>Eukaryota</taxon>
        <taxon>Metazoa</taxon>
        <taxon>Ecdysozoa</taxon>
        <taxon>Arthropoda</taxon>
        <taxon>Chelicerata</taxon>
        <taxon>Arachnida</taxon>
        <taxon>Araneae</taxon>
        <taxon>Araneomorphae</taxon>
        <taxon>Entelegynae</taxon>
        <taxon>Eresoidea</taxon>
        <taxon>Eresidae</taxon>
        <taxon>Stegodyphus</taxon>
    </lineage>
</organism>
<proteinExistence type="predicted"/>
<dbReference type="Proteomes" id="UP000054359">
    <property type="component" value="Unassembled WGS sequence"/>
</dbReference>
<feature type="region of interest" description="Disordered" evidence="1">
    <location>
        <begin position="1403"/>
        <end position="1430"/>
    </location>
</feature>
<feature type="non-terminal residue" evidence="2">
    <location>
        <position position="1988"/>
    </location>
</feature>
<feature type="compositionally biased region" description="Polar residues" evidence="1">
    <location>
        <begin position="330"/>
        <end position="364"/>
    </location>
</feature>
<feature type="compositionally biased region" description="Polar residues" evidence="1">
    <location>
        <begin position="911"/>
        <end position="933"/>
    </location>
</feature>
<feature type="region of interest" description="Disordered" evidence="1">
    <location>
        <begin position="1240"/>
        <end position="1288"/>
    </location>
</feature>
<dbReference type="OMA" id="FKTDRSE"/>
<feature type="compositionally biased region" description="Polar residues" evidence="1">
    <location>
        <begin position="1017"/>
        <end position="1090"/>
    </location>
</feature>
<feature type="compositionally biased region" description="Basic and acidic residues" evidence="1">
    <location>
        <begin position="934"/>
        <end position="945"/>
    </location>
</feature>
<dbReference type="EMBL" id="KK121997">
    <property type="protein sequence ID" value="KFM81722.1"/>
    <property type="molecule type" value="Genomic_DNA"/>
</dbReference>
<feature type="compositionally biased region" description="Low complexity" evidence="1">
    <location>
        <begin position="1091"/>
        <end position="1113"/>
    </location>
</feature>
<feature type="compositionally biased region" description="Basic and acidic residues" evidence="1">
    <location>
        <begin position="956"/>
        <end position="977"/>
    </location>
</feature>
<reference evidence="2 3" key="1">
    <citation type="submission" date="2013-11" db="EMBL/GenBank/DDBJ databases">
        <title>Genome sequencing of Stegodyphus mimosarum.</title>
        <authorList>
            <person name="Bechsgaard J."/>
        </authorList>
    </citation>
    <scope>NUCLEOTIDE SEQUENCE [LARGE SCALE GENOMIC DNA]</scope>
</reference>
<protein>
    <submittedName>
        <fullName evidence="2">Uncharacterized protein</fullName>
    </submittedName>
</protein>
<feature type="region of interest" description="Disordered" evidence="1">
    <location>
        <begin position="148"/>
        <end position="182"/>
    </location>
</feature>
<feature type="compositionally biased region" description="Basic and acidic residues" evidence="1">
    <location>
        <begin position="662"/>
        <end position="677"/>
    </location>
</feature>
<feature type="compositionally biased region" description="Low complexity" evidence="1">
    <location>
        <begin position="280"/>
        <end position="291"/>
    </location>
</feature>
<feature type="compositionally biased region" description="Basic and acidic residues" evidence="1">
    <location>
        <begin position="366"/>
        <end position="392"/>
    </location>
</feature>
<evidence type="ECO:0000256" key="1">
    <source>
        <dbReference type="SAM" id="MobiDB-lite"/>
    </source>
</evidence>
<feature type="region of interest" description="Disordered" evidence="1">
    <location>
        <begin position="907"/>
        <end position="990"/>
    </location>
</feature>
<feature type="compositionally biased region" description="Polar residues" evidence="1">
    <location>
        <begin position="1362"/>
        <end position="1371"/>
    </location>
</feature>
<gene>
    <name evidence="2" type="ORF">X975_17541</name>
</gene>
<keyword evidence="3" id="KW-1185">Reference proteome</keyword>
<feature type="region of interest" description="Disordered" evidence="1">
    <location>
        <begin position="649"/>
        <end position="677"/>
    </location>
</feature>
<name>A0A087UWI3_STEMI</name>
<feature type="region of interest" description="Disordered" evidence="1">
    <location>
        <begin position="1017"/>
        <end position="1205"/>
    </location>
</feature>
<feature type="compositionally biased region" description="Basic and acidic residues" evidence="1">
    <location>
        <begin position="1404"/>
        <end position="1424"/>
    </location>
</feature>